<evidence type="ECO:0000256" key="1">
    <source>
        <dbReference type="SAM" id="Coils"/>
    </source>
</evidence>
<dbReference type="EMBL" id="CP048685">
    <property type="protein sequence ID" value="QPJ60732.1"/>
    <property type="molecule type" value="Genomic_DNA"/>
</dbReference>
<dbReference type="Gene3D" id="3.40.390.10">
    <property type="entry name" value="Collagenase (Catalytic Domain)"/>
    <property type="match status" value="1"/>
</dbReference>
<dbReference type="KEGG" id="nli:G3M70_02040"/>
<gene>
    <name evidence="3" type="ORF">G3M70_02040</name>
</gene>
<dbReference type="InterPro" id="IPR024079">
    <property type="entry name" value="MetalloPept_cat_dom_sf"/>
</dbReference>
<keyword evidence="2" id="KW-0812">Transmembrane</keyword>
<evidence type="ECO:0000256" key="2">
    <source>
        <dbReference type="SAM" id="Phobius"/>
    </source>
</evidence>
<accession>A0A7T0BTX0</accession>
<proteinExistence type="predicted"/>
<name>A0A7T0BTX0_9BACT</name>
<feature type="transmembrane region" description="Helical" evidence="2">
    <location>
        <begin position="56"/>
        <end position="74"/>
    </location>
</feature>
<keyword evidence="2" id="KW-0472">Membrane</keyword>
<feature type="coiled-coil region" evidence="1">
    <location>
        <begin position="76"/>
        <end position="149"/>
    </location>
</feature>
<evidence type="ECO:0000313" key="4">
    <source>
        <dbReference type="Proteomes" id="UP000594688"/>
    </source>
</evidence>
<evidence type="ECO:0008006" key="5">
    <source>
        <dbReference type="Google" id="ProtNLM"/>
    </source>
</evidence>
<dbReference type="SUPFAM" id="SSF55486">
    <property type="entry name" value="Metalloproteases ('zincins'), catalytic domain"/>
    <property type="match status" value="1"/>
</dbReference>
<dbReference type="Proteomes" id="UP000594688">
    <property type="component" value="Chromosome"/>
</dbReference>
<reference evidence="3 4" key="1">
    <citation type="submission" date="2020-02" db="EMBL/GenBank/DDBJ databases">
        <title>Genomic and physiological characterization of two novel Nitrospinaceae genera.</title>
        <authorList>
            <person name="Mueller A.J."/>
            <person name="Jung M.-Y."/>
            <person name="Strachan C.R."/>
            <person name="Herbold C.W."/>
            <person name="Kirkegaard R.H."/>
            <person name="Daims H."/>
        </authorList>
    </citation>
    <scope>NUCLEOTIDE SEQUENCE [LARGE SCALE GENOMIC DNA]</scope>
    <source>
        <strain evidence="3">EB</strain>
    </source>
</reference>
<keyword evidence="1" id="KW-0175">Coiled coil</keyword>
<evidence type="ECO:0000313" key="3">
    <source>
        <dbReference type="EMBL" id="QPJ60732.1"/>
    </source>
</evidence>
<sequence>MKECPYCREEVKDTAIKCRYCQSMLLPDLAPPKEKEDDDRNVTYIVDRGLLRFGKFAAAVLAIFILVGAFFFGIDIKQTVKELKESKTDLLEAKANLASAQTDINKSKEALVNARDEVALLKQDVSGLLEEARDDLEAIAKNRAESDKHIDSIRNLNPDEKSRYESVKARGAKGVRTGSKAGNLWEPGATIKIGFIGGNERLHKKVQEIAVEWTKYANLNFEFVQSDDAQIRIGFKKNMGSWSYVGTQSLAVSKDSPTMNLGWLTPGATITPKDRQLILSEFGHALGLINEHQNPNANIPWDKEKVYEVYSKPPNNWSRQQIDMNFFRTTPVESLPDYREFDPNSIMGFNFPKTFFKGDFEMKQGKTLSESDKAFIAKLYPR</sequence>
<organism evidence="3 4">
    <name type="scientific">Candidatus Nitronauta litoralis</name>
    <dbReference type="NCBI Taxonomy" id="2705533"/>
    <lineage>
        <taxon>Bacteria</taxon>
        <taxon>Pseudomonadati</taxon>
        <taxon>Nitrospinota/Tectimicrobiota group</taxon>
        <taxon>Nitrospinota</taxon>
        <taxon>Nitrospinia</taxon>
        <taxon>Nitrospinales</taxon>
        <taxon>Nitrospinaceae</taxon>
        <taxon>Candidatus Nitronauta</taxon>
    </lineage>
</organism>
<keyword evidence="2" id="KW-1133">Transmembrane helix</keyword>
<dbReference type="GO" id="GO:0008237">
    <property type="term" value="F:metallopeptidase activity"/>
    <property type="evidence" value="ECO:0007669"/>
    <property type="project" value="InterPro"/>
</dbReference>
<dbReference type="AlphaFoldDB" id="A0A7T0BTX0"/>
<protein>
    <recommendedName>
        <fullName evidence="5">Peptidase metallopeptidase domain-containing protein</fullName>
    </recommendedName>
</protein>